<reference evidence="1" key="2">
    <citation type="submission" date="2020-09" db="EMBL/GenBank/DDBJ databases">
        <authorList>
            <person name="Sun Q."/>
            <person name="Ohkuma M."/>
        </authorList>
    </citation>
    <scope>NUCLEOTIDE SEQUENCE</scope>
    <source>
        <strain evidence="1">JCM 4386</strain>
    </source>
</reference>
<evidence type="ECO:0000313" key="1">
    <source>
        <dbReference type="EMBL" id="GGR67353.1"/>
    </source>
</evidence>
<sequence length="147" mass="15928">MAIKLARSTRQAGQDWFLGCIRHPTDVLRTWAAGELARIPSGEHWRVAEGPLLFSLRAMKYLGSRRLGPVVADVATGQAWWLLPTGLRDELDDVPQLTVQPQGGLLACLPVLNTIGERGWLEPPDGSGRLTAPAALRIAFGAGERLA</sequence>
<name>A0A918FQB3_9ACTN</name>
<keyword evidence="2" id="KW-1185">Reference proteome</keyword>
<dbReference type="RefSeq" id="WP_190147313.1">
    <property type="nucleotide sequence ID" value="NZ_BMTL01000001.1"/>
</dbReference>
<gene>
    <name evidence="1" type="ORF">GCM10010269_02640</name>
</gene>
<protein>
    <submittedName>
        <fullName evidence="1">Uncharacterized protein</fullName>
    </submittedName>
</protein>
<proteinExistence type="predicted"/>
<comment type="caution">
    <text evidence="1">The sequence shown here is derived from an EMBL/GenBank/DDBJ whole genome shotgun (WGS) entry which is preliminary data.</text>
</comment>
<organism evidence="1 2">
    <name type="scientific">Streptomyces humidus</name>
    <dbReference type="NCBI Taxonomy" id="52259"/>
    <lineage>
        <taxon>Bacteria</taxon>
        <taxon>Bacillati</taxon>
        <taxon>Actinomycetota</taxon>
        <taxon>Actinomycetes</taxon>
        <taxon>Kitasatosporales</taxon>
        <taxon>Streptomycetaceae</taxon>
        <taxon>Streptomyces</taxon>
    </lineage>
</organism>
<dbReference type="EMBL" id="BMTL01000001">
    <property type="protein sequence ID" value="GGR67353.1"/>
    <property type="molecule type" value="Genomic_DNA"/>
</dbReference>
<dbReference type="AlphaFoldDB" id="A0A918FQB3"/>
<reference evidence="1" key="1">
    <citation type="journal article" date="2014" name="Int. J. Syst. Evol. Microbiol.">
        <title>Complete genome sequence of Corynebacterium casei LMG S-19264T (=DSM 44701T), isolated from a smear-ripened cheese.</title>
        <authorList>
            <consortium name="US DOE Joint Genome Institute (JGI-PGF)"/>
            <person name="Walter F."/>
            <person name="Albersmeier A."/>
            <person name="Kalinowski J."/>
            <person name="Ruckert C."/>
        </authorList>
    </citation>
    <scope>NUCLEOTIDE SEQUENCE</scope>
    <source>
        <strain evidence="1">JCM 4386</strain>
    </source>
</reference>
<evidence type="ECO:0000313" key="2">
    <source>
        <dbReference type="Proteomes" id="UP000606194"/>
    </source>
</evidence>
<dbReference type="Proteomes" id="UP000606194">
    <property type="component" value="Unassembled WGS sequence"/>
</dbReference>
<accession>A0A918FQB3</accession>